<dbReference type="SUPFAM" id="SSF56219">
    <property type="entry name" value="DNase I-like"/>
    <property type="match status" value="1"/>
</dbReference>
<proteinExistence type="predicted"/>
<accession>A0A6N1NSJ2</accession>
<evidence type="ECO:0000259" key="1">
    <source>
        <dbReference type="SMART" id="SM00128"/>
    </source>
</evidence>
<dbReference type="EMBL" id="KY523104">
    <property type="protein sequence ID" value="QKU34668.1"/>
    <property type="molecule type" value="Genomic_DNA"/>
</dbReference>
<sequence>MSLKVAVFTFNTEAQVFCCSCNEKKSCGLARKLISYVSTDCVRTDFVNEYINYISAQNAGLPDVFIIGLQESSMSNPKKGFKSDQLLFAFKDCVSKINPNYVLVKEKLEGIGAEGIRGLRIGLLINKNFTTDFSFYFYKPLFESSLKISEGQHFGKGAILLELKVIKDAKNYHMHFINTHLPFLEKLNDQGKEIRDKTLQETLQSFEKKLKNETSESITKFIMGDLNYRIDFNNDEDISKKFIEQLNKNELNIDNINQYKDYDQLRKTLNSDLIAYKEGINNDGPTFLPTCKLEKKCPIPKDGRKYQTSKGKTIRIPSWCDRILYSGNINCKLYQRFDSGFTCKSDHIPVIGLYEILSIDQEITTTQPTNQPNQSVKIQTTIESDKTTKQTGGDIYYDKYLKYKKKYIDLKHLEV</sequence>
<dbReference type="InterPro" id="IPR000300">
    <property type="entry name" value="IPPc"/>
</dbReference>
<reference evidence="2" key="2">
    <citation type="journal article" date="2018" name="Nat. Commun.">
        <title>Tailed giant Tupanvirus possesses the most complete translational apparatus of the known virosphere.</title>
        <authorList>
            <person name="Abrahao J."/>
            <person name="Silva L."/>
            <person name="Silva L.S."/>
            <person name="Khalil J.Y.B."/>
            <person name="Rodrigues R."/>
            <person name="Arantes T."/>
            <person name="Assis F."/>
            <person name="Boratto P."/>
            <person name="Andrade M."/>
            <person name="Kroon E.G."/>
            <person name="Ribeiro B."/>
            <person name="Bergier I."/>
            <person name="Seligmann H."/>
            <person name="Ghigo E."/>
            <person name="Colson P."/>
            <person name="Levasseur A."/>
            <person name="Kroemer G."/>
            <person name="Raoult D."/>
            <person name="La Scola B."/>
        </authorList>
    </citation>
    <scope>NUCLEOTIDE SEQUENCE [LARGE SCALE GENOMIC DNA]</scope>
    <source>
        <strain evidence="2">Soda lake</strain>
    </source>
</reference>
<name>A0A6N1NSJ2_9VIRU</name>
<dbReference type="InterPro" id="IPR036691">
    <property type="entry name" value="Endo/exonu/phosph_ase_sf"/>
</dbReference>
<evidence type="ECO:0000313" key="2">
    <source>
        <dbReference type="EMBL" id="QKU34668.1"/>
    </source>
</evidence>
<dbReference type="PANTHER" id="PTHR11200">
    <property type="entry name" value="INOSITOL 5-PHOSPHATASE"/>
    <property type="match status" value="1"/>
</dbReference>
<dbReference type="InterPro" id="IPR046985">
    <property type="entry name" value="IP5"/>
</dbReference>
<protein>
    <recommendedName>
        <fullName evidence="1">Inositol polyphosphate-related phosphatase domain-containing protein</fullName>
    </recommendedName>
</protein>
<feature type="domain" description="Inositol polyphosphate-related phosphatase" evidence="1">
    <location>
        <begin position="1"/>
        <end position="362"/>
    </location>
</feature>
<dbReference type="GO" id="GO:0004439">
    <property type="term" value="F:phosphatidylinositol-4,5-bisphosphate 5-phosphatase activity"/>
    <property type="evidence" value="ECO:0007669"/>
    <property type="project" value="TreeGrafter"/>
</dbReference>
<dbReference type="Gene3D" id="3.60.10.10">
    <property type="entry name" value="Endonuclease/exonuclease/phosphatase"/>
    <property type="match status" value="1"/>
</dbReference>
<organism evidence="2">
    <name type="scientific">Tupanvirus soda lake</name>
    <dbReference type="NCBI Taxonomy" id="2126985"/>
    <lineage>
        <taxon>Viruses</taxon>
        <taxon>Varidnaviria</taxon>
        <taxon>Bamfordvirae</taxon>
        <taxon>Nucleocytoviricota</taxon>
        <taxon>Megaviricetes</taxon>
        <taxon>Imitervirales</taxon>
        <taxon>Mimiviridae</taxon>
        <taxon>Megamimivirinae</taxon>
        <taxon>Tupanvirus</taxon>
        <taxon>Tupanvirus salinum</taxon>
    </lineage>
</organism>
<dbReference type="GO" id="GO:0046856">
    <property type="term" value="P:phosphatidylinositol dephosphorylation"/>
    <property type="evidence" value="ECO:0007669"/>
    <property type="project" value="InterPro"/>
</dbReference>
<dbReference type="GeneID" id="80518075"/>
<dbReference type="RefSeq" id="YP_010781311.1">
    <property type="nucleotide sequence ID" value="NC_075039.1"/>
</dbReference>
<dbReference type="SMART" id="SM00128">
    <property type="entry name" value="IPPc"/>
    <property type="match status" value="1"/>
</dbReference>
<dbReference type="KEGG" id="vg:80518075"/>
<reference evidence="2" key="1">
    <citation type="submission" date="2017-01" db="EMBL/GenBank/DDBJ databases">
        <authorList>
            <person name="Assis F.L."/>
            <person name="Abrahao J.S."/>
            <person name="Silva L."/>
            <person name="Khalil J.B."/>
            <person name="Rodrigues R."/>
            <person name="Silva L.S."/>
            <person name="Arantes T."/>
            <person name="Boratto P."/>
            <person name="Andrade M."/>
            <person name="Kroon E.G."/>
            <person name="Ribeiro B."/>
            <person name="Bergier I."/>
            <person name="Seligmann H."/>
            <person name="Ghigo E."/>
            <person name="Colson P."/>
            <person name="Levasseur A."/>
            <person name="Raoult D."/>
            <person name="Scola B.L."/>
        </authorList>
    </citation>
    <scope>NUCLEOTIDE SEQUENCE</scope>
    <source>
        <strain evidence="2">Soda lake</strain>
    </source>
</reference>
<dbReference type="Pfam" id="PF22669">
    <property type="entry name" value="Exo_endo_phos2"/>
    <property type="match status" value="1"/>
</dbReference>